<dbReference type="AlphaFoldDB" id="A0A9W7MNX1"/>
<dbReference type="PANTHER" id="PTHR46929:SF23">
    <property type="entry name" value="L10-INTERACTING MYB DOMAIN-CONTAINING PROTEIN-LIKE"/>
    <property type="match status" value="1"/>
</dbReference>
<feature type="domain" description="Myb/SANT-like" evidence="1">
    <location>
        <begin position="16"/>
        <end position="82"/>
    </location>
</feature>
<name>A0A9W7MNX1_HIBTR</name>
<dbReference type="EMBL" id="BSYR01000054">
    <property type="protein sequence ID" value="GMJ09219.1"/>
    <property type="molecule type" value="Genomic_DNA"/>
</dbReference>
<keyword evidence="3" id="KW-1185">Reference proteome</keyword>
<sequence>MSNLKSNKGNSSKYFRWTKLTEHIFFEILVEEAEKGNKPPNAFRSASISRVAKTIFERFQVHCDPEHVKNHLKTAYPKYSSFLNKKFDNYDEMVVVVGQDMTTRSFAKTFADVELDDEDCSMPFNFETENVEEEKTKFVSEKLGEITEALKKFHEDKTPHLYEEHRKIWLQKFTQG</sequence>
<dbReference type="OrthoDB" id="1301570at2759"/>
<comment type="caution">
    <text evidence="2">The sequence shown here is derived from an EMBL/GenBank/DDBJ whole genome shotgun (WGS) entry which is preliminary data.</text>
</comment>
<evidence type="ECO:0000313" key="2">
    <source>
        <dbReference type="EMBL" id="GMJ09219.1"/>
    </source>
</evidence>
<organism evidence="2 3">
    <name type="scientific">Hibiscus trionum</name>
    <name type="common">Flower of an hour</name>
    <dbReference type="NCBI Taxonomy" id="183268"/>
    <lineage>
        <taxon>Eukaryota</taxon>
        <taxon>Viridiplantae</taxon>
        <taxon>Streptophyta</taxon>
        <taxon>Embryophyta</taxon>
        <taxon>Tracheophyta</taxon>
        <taxon>Spermatophyta</taxon>
        <taxon>Magnoliopsida</taxon>
        <taxon>eudicotyledons</taxon>
        <taxon>Gunneridae</taxon>
        <taxon>Pentapetalae</taxon>
        <taxon>rosids</taxon>
        <taxon>malvids</taxon>
        <taxon>Malvales</taxon>
        <taxon>Malvaceae</taxon>
        <taxon>Malvoideae</taxon>
        <taxon>Hibiscus</taxon>
    </lineage>
</organism>
<proteinExistence type="predicted"/>
<accession>A0A9W7MNX1</accession>
<gene>
    <name evidence="2" type="ORF">HRI_004591100</name>
</gene>
<dbReference type="Proteomes" id="UP001165190">
    <property type="component" value="Unassembled WGS sequence"/>
</dbReference>
<reference evidence="2" key="1">
    <citation type="submission" date="2023-05" db="EMBL/GenBank/DDBJ databases">
        <title>Genome and transcriptome analyses reveal genes involved in the formation of fine ridges on petal epidermal cells in Hibiscus trionum.</title>
        <authorList>
            <person name="Koshimizu S."/>
            <person name="Masuda S."/>
            <person name="Ishii T."/>
            <person name="Shirasu K."/>
            <person name="Hoshino A."/>
            <person name="Arita M."/>
        </authorList>
    </citation>
    <scope>NUCLEOTIDE SEQUENCE</scope>
    <source>
        <strain evidence="2">Hamamatsu line</strain>
    </source>
</reference>
<dbReference type="InterPro" id="IPR024752">
    <property type="entry name" value="Myb/SANT-like_dom"/>
</dbReference>
<protein>
    <recommendedName>
        <fullName evidence="1">Myb/SANT-like domain-containing protein</fullName>
    </recommendedName>
</protein>
<dbReference type="PANTHER" id="PTHR46929">
    <property type="entry name" value="EXPRESSED PROTEIN"/>
    <property type="match status" value="1"/>
</dbReference>
<dbReference type="Pfam" id="PF12776">
    <property type="entry name" value="Myb_DNA-bind_3"/>
    <property type="match status" value="1"/>
</dbReference>
<evidence type="ECO:0000259" key="1">
    <source>
        <dbReference type="Pfam" id="PF12776"/>
    </source>
</evidence>
<evidence type="ECO:0000313" key="3">
    <source>
        <dbReference type="Proteomes" id="UP001165190"/>
    </source>
</evidence>